<protein>
    <submittedName>
        <fullName evidence="1">Multimerin-2</fullName>
    </submittedName>
</protein>
<name>A0AAE1L985_9NEOP</name>
<accession>A0AAE1L985</accession>
<dbReference type="EMBL" id="JAHWGI010000268">
    <property type="protein sequence ID" value="KAK3911466.1"/>
    <property type="molecule type" value="Genomic_DNA"/>
</dbReference>
<sequence>CNVHCAGASLGREAVEYFPLGSRYPAPPVVLSVGLSSAGCPEVRHRSPFPPSPPAPSGWRLGAAAGPSYSADRREGRIALGAFLGLCTTLHAFGGYQHPCSRRAPKQLSFRVLLLRCGNNFPITALFRPCALCVLRHRPRADRYAAAQLF</sequence>
<feature type="non-terminal residue" evidence="1">
    <location>
        <position position="1"/>
    </location>
</feature>
<gene>
    <name evidence="1" type="ORF">KUF71_021194</name>
</gene>
<evidence type="ECO:0000313" key="1">
    <source>
        <dbReference type="EMBL" id="KAK3911466.1"/>
    </source>
</evidence>
<reference evidence="1" key="1">
    <citation type="submission" date="2021-07" db="EMBL/GenBank/DDBJ databases">
        <authorList>
            <person name="Catto M.A."/>
            <person name="Jacobson A."/>
            <person name="Kennedy G."/>
            <person name="Labadie P."/>
            <person name="Hunt B.G."/>
            <person name="Srinivasan R."/>
        </authorList>
    </citation>
    <scope>NUCLEOTIDE SEQUENCE</scope>
    <source>
        <strain evidence="1">PL_HMW_Pooled</strain>
        <tissue evidence="1">Head</tissue>
    </source>
</reference>
<organism evidence="1 2">
    <name type="scientific">Frankliniella fusca</name>
    <dbReference type="NCBI Taxonomy" id="407009"/>
    <lineage>
        <taxon>Eukaryota</taxon>
        <taxon>Metazoa</taxon>
        <taxon>Ecdysozoa</taxon>
        <taxon>Arthropoda</taxon>
        <taxon>Hexapoda</taxon>
        <taxon>Insecta</taxon>
        <taxon>Pterygota</taxon>
        <taxon>Neoptera</taxon>
        <taxon>Paraneoptera</taxon>
        <taxon>Thysanoptera</taxon>
        <taxon>Terebrantia</taxon>
        <taxon>Thripoidea</taxon>
        <taxon>Thripidae</taxon>
        <taxon>Frankliniella</taxon>
    </lineage>
</organism>
<keyword evidence="2" id="KW-1185">Reference proteome</keyword>
<dbReference type="Proteomes" id="UP001219518">
    <property type="component" value="Unassembled WGS sequence"/>
</dbReference>
<reference evidence="1" key="2">
    <citation type="journal article" date="2023" name="BMC Genomics">
        <title>Pest status, molecular evolution, and epigenetic factors derived from the genome assembly of Frankliniella fusca, a thysanopteran phytovirus vector.</title>
        <authorList>
            <person name="Catto M.A."/>
            <person name="Labadie P.E."/>
            <person name="Jacobson A.L."/>
            <person name="Kennedy G.G."/>
            <person name="Srinivasan R."/>
            <person name="Hunt B.G."/>
        </authorList>
    </citation>
    <scope>NUCLEOTIDE SEQUENCE</scope>
    <source>
        <strain evidence="1">PL_HMW_Pooled</strain>
    </source>
</reference>
<dbReference type="AlphaFoldDB" id="A0AAE1L985"/>
<comment type="caution">
    <text evidence="1">The sequence shown here is derived from an EMBL/GenBank/DDBJ whole genome shotgun (WGS) entry which is preliminary data.</text>
</comment>
<evidence type="ECO:0000313" key="2">
    <source>
        <dbReference type="Proteomes" id="UP001219518"/>
    </source>
</evidence>
<proteinExistence type="predicted"/>